<gene>
    <name evidence="2" type="ordered locus">Os04g0586600</name>
</gene>
<organism evidence="2 3">
    <name type="scientific">Oryza sativa subsp. japonica</name>
    <name type="common">Rice</name>
    <dbReference type="NCBI Taxonomy" id="39947"/>
    <lineage>
        <taxon>Eukaryota</taxon>
        <taxon>Viridiplantae</taxon>
        <taxon>Streptophyta</taxon>
        <taxon>Embryophyta</taxon>
        <taxon>Tracheophyta</taxon>
        <taxon>Spermatophyta</taxon>
        <taxon>Magnoliopsida</taxon>
        <taxon>Liliopsida</taxon>
        <taxon>Poales</taxon>
        <taxon>Poaceae</taxon>
        <taxon>BOP clade</taxon>
        <taxon>Oryzoideae</taxon>
        <taxon>Oryzeae</taxon>
        <taxon>Oryzinae</taxon>
        <taxon>Oryza</taxon>
        <taxon>Oryza sativa</taxon>
    </lineage>
</organism>
<feature type="compositionally biased region" description="Basic and acidic residues" evidence="1">
    <location>
        <begin position="127"/>
        <end position="143"/>
    </location>
</feature>
<name>A0A0P0WDZ8_ORYSJ</name>
<evidence type="ECO:0000256" key="1">
    <source>
        <dbReference type="SAM" id="MobiDB-lite"/>
    </source>
</evidence>
<feature type="compositionally biased region" description="Low complexity" evidence="1">
    <location>
        <begin position="82"/>
        <end position="95"/>
    </location>
</feature>
<dbReference type="KEGG" id="dosa:Os04g0586600"/>
<feature type="compositionally biased region" description="Basic and acidic residues" evidence="1">
    <location>
        <begin position="152"/>
        <end position="161"/>
    </location>
</feature>
<feature type="compositionally biased region" description="Polar residues" evidence="1">
    <location>
        <begin position="48"/>
        <end position="57"/>
    </location>
</feature>
<dbReference type="EMBL" id="AP008210">
    <property type="protein sequence ID" value="BAF15600.1"/>
    <property type="molecule type" value="Genomic_DNA"/>
</dbReference>
<evidence type="ECO:0000313" key="3">
    <source>
        <dbReference type="Proteomes" id="UP000000763"/>
    </source>
</evidence>
<dbReference type="Gramene" id="Os04t0586600-01">
    <property type="protein sequence ID" value="Os04t0586600-01"/>
    <property type="gene ID" value="Os04g0586600"/>
</dbReference>
<feature type="region of interest" description="Disordered" evidence="1">
    <location>
        <begin position="1"/>
        <end position="180"/>
    </location>
</feature>
<reference evidence="3" key="2">
    <citation type="journal article" date="2008" name="Nucleic Acids Res.">
        <title>The rice annotation project database (RAP-DB): 2008 update.</title>
        <authorList>
            <consortium name="The rice annotation project (RAP)"/>
        </authorList>
    </citation>
    <scope>GENOME REANNOTATION</scope>
    <source>
        <strain evidence="3">cv. Nipponbare</strain>
    </source>
</reference>
<dbReference type="AlphaFoldDB" id="A0A0P0WDZ8"/>
<proteinExistence type="predicted"/>
<feature type="compositionally biased region" description="Gly residues" evidence="1">
    <location>
        <begin position="116"/>
        <end position="125"/>
    </location>
</feature>
<feature type="compositionally biased region" description="Polar residues" evidence="1">
    <location>
        <begin position="72"/>
        <end position="81"/>
    </location>
</feature>
<dbReference type="Proteomes" id="UP000000763">
    <property type="component" value="Chromosome 4"/>
</dbReference>
<sequence length="193" mass="20018">MAEIEGCGSVTVARQSGQDGVVRSHASTQAAWNAWRHAGSSRSSASSVNGDRQTAQSGELLGSAASDDAIVNSGSDSISRCFSSPTTSFFPSQTPLRRTGEASAASTLCTSRRVRGSGGGGGGGGDDLDRSLRSRWIETDASRTKARRAAMMRRDGRKDEAASEDPVTGSADGGDGDERVDAMARLSLSLRMV</sequence>
<evidence type="ECO:0000313" key="2">
    <source>
        <dbReference type="EMBL" id="BAF15600.1"/>
    </source>
</evidence>
<reference evidence="2 3" key="1">
    <citation type="journal article" date="2005" name="Nature">
        <title>The map-based sequence of the rice genome.</title>
        <authorList>
            <consortium name="International rice genome sequencing project (IRGSP)"/>
            <person name="Matsumoto T."/>
            <person name="Wu J."/>
            <person name="Kanamori H."/>
            <person name="Katayose Y."/>
            <person name="Fujisawa M."/>
            <person name="Namiki N."/>
            <person name="Mizuno H."/>
            <person name="Yamamoto K."/>
            <person name="Antonio B.A."/>
            <person name="Baba T."/>
            <person name="Sakata K."/>
            <person name="Nagamura Y."/>
            <person name="Aoki H."/>
            <person name="Arikawa K."/>
            <person name="Arita K."/>
            <person name="Bito T."/>
            <person name="Chiden Y."/>
            <person name="Fujitsuka N."/>
            <person name="Fukunaka R."/>
            <person name="Hamada M."/>
            <person name="Harada C."/>
            <person name="Hayashi A."/>
            <person name="Hijishita S."/>
            <person name="Honda M."/>
            <person name="Hosokawa S."/>
            <person name="Ichikawa Y."/>
            <person name="Idonuma A."/>
            <person name="Iijima M."/>
            <person name="Ikeda M."/>
            <person name="Ikeno M."/>
            <person name="Ito K."/>
            <person name="Ito S."/>
            <person name="Ito T."/>
            <person name="Ito Y."/>
            <person name="Ito Y."/>
            <person name="Iwabuchi A."/>
            <person name="Kamiya K."/>
            <person name="Karasawa W."/>
            <person name="Kurita K."/>
            <person name="Katagiri S."/>
            <person name="Kikuta A."/>
            <person name="Kobayashi H."/>
            <person name="Kobayashi N."/>
            <person name="Machita K."/>
            <person name="Maehara T."/>
            <person name="Masukawa M."/>
            <person name="Mizubayashi T."/>
            <person name="Mukai Y."/>
            <person name="Nagasaki H."/>
            <person name="Nagata Y."/>
            <person name="Naito S."/>
            <person name="Nakashima M."/>
            <person name="Nakama Y."/>
            <person name="Nakamichi Y."/>
            <person name="Nakamura M."/>
            <person name="Meguro A."/>
            <person name="Negishi M."/>
            <person name="Ohta I."/>
            <person name="Ohta T."/>
            <person name="Okamoto M."/>
            <person name="Ono N."/>
            <person name="Saji S."/>
            <person name="Sakaguchi M."/>
            <person name="Sakai K."/>
            <person name="Shibata M."/>
            <person name="Shimokawa T."/>
            <person name="Song J."/>
            <person name="Takazaki Y."/>
            <person name="Terasawa K."/>
            <person name="Tsugane M."/>
            <person name="Tsuji K."/>
            <person name="Ueda S."/>
            <person name="Waki K."/>
            <person name="Yamagata H."/>
            <person name="Yamamoto M."/>
            <person name="Yamamoto S."/>
            <person name="Yamane H."/>
            <person name="Yoshiki S."/>
            <person name="Yoshihara R."/>
            <person name="Yukawa K."/>
            <person name="Zhong H."/>
            <person name="Yano M."/>
            <person name="Yuan Q."/>
            <person name="Ouyang S."/>
            <person name="Liu J."/>
            <person name="Jones K.M."/>
            <person name="Gansberger K."/>
            <person name="Moffat K."/>
            <person name="Hill J."/>
            <person name="Bera J."/>
            <person name="Fadrosh D."/>
            <person name="Jin S."/>
            <person name="Johri S."/>
            <person name="Kim M."/>
            <person name="Overton L."/>
            <person name="Reardon M."/>
            <person name="Tsitrin T."/>
            <person name="Vuong H."/>
            <person name="Weaver B."/>
            <person name="Ciecko A."/>
            <person name="Tallon L."/>
            <person name="Jackson J."/>
            <person name="Pai G."/>
            <person name="Aken S.V."/>
            <person name="Utterback T."/>
            <person name="Reidmuller S."/>
            <person name="Feldblyum T."/>
            <person name="Hsiao J."/>
            <person name="Zismann V."/>
            <person name="Iobst S."/>
            <person name="de Vazeille A.R."/>
            <person name="Buell C.R."/>
            <person name="Ying K."/>
            <person name="Li Y."/>
            <person name="Lu T."/>
            <person name="Huang Y."/>
            <person name="Zhao Q."/>
            <person name="Feng Q."/>
            <person name="Zhang L."/>
            <person name="Zhu J."/>
            <person name="Weng Q."/>
            <person name="Mu J."/>
            <person name="Lu Y."/>
            <person name="Fan D."/>
            <person name="Liu Y."/>
            <person name="Guan J."/>
            <person name="Zhang Y."/>
            <person name="Yu S."/>
            <person name="Liu X."/>
            <person name="Zhang Y."/>
            <person name="Hong G."/>
            <person name="Han B."/>
            <person name="Choisne N."/>
            <person name="Demange N."/>
            <person name="Orjeda G."/>
            <person name="Samain S."/>
            <person name="Cattolico L."/>
            <person name="Pelletier E."/>
            <person name="Couloux A."/>
            <person name="Segurens B."/>
            <person name="Wincker P."/>
            <person name="D'Hont A."/>
            <person name="Scarpelli C."/>
            <person name="Weissenbach J."/>
            <person name="Salanoubat M."/>
            <person name="Quetier F."/>
            <person name="Yu Y."/>
            <person name="Kim H.R."/>
            <person name="Rambo T."/>
            <person name="Currie J."/>
            <person name="Collura K."/>
            <person name="Luo M."/>
            <person name="Yang T."/>
            <person name="Ammiraju J.S.S."/>
            <person name="Engler F."/>
            <person name="Soderlund C."/>
            <person name="Wing R.A."/>
            <person name="Palmer L.E."/>
            <person name="de la Bastide M."/>
            <person name="Spiegel L."/>
            <person name="Nascimento L."/>
            <person name="Zutavern T."/>
            <person name="O'Shaughnessy A."/>
            <person name="Dike S."/>
            <person name="Dedhia N."/>
            <person name="Preston R."/>
            <person name="Balija V."/>
            <person name="McCombie W.R."/>
            <person name="Chow T."/>
            <person name="Chen H."/>
            <person name="Chung M."/>
            <person name="Chen C."/>
            <person name="Shaw J."/>
            <person name="Wu H."/>
            <person name="Hsiao K."/>
            <person name="Chao Y."/>
            <person name="Chu M."/>
            <person name="Cheng C."/>
            <person name="Hour A."/>
            <person name="Lee P."/>
            <person name="Lin S."/>
            <person name="Lin Y."/>
            <person name="Liou J."/>
            <person name="Liu S."/>
            <person name="Hsing Y."/>
            <person name="Raghuvanshi S."/>
            <person name="Mohanty A."/>
            <person name="Bharti A.K."/>
            <person name="Gaur A."/>
            <person name="Gupta V."/>
            <person name="Kumar D."/>
            <person name="Ravi V."/>
            <person name="Vij S."/>
            <person name="Kapur A."/>
            <person name="Khurana P."/>
            <person name="Khurana P."/>
            <person name="Khurana J.P."/>
            <person name="Tyagi A.K."/>
            <person name="Gaikwad K."/>
            <person name="Singh A."/>
            <person name="Dalal V."/>
            <person name="Srivastava S."/>
            <person name="Dixit A."/>
            <person name="Pal A.K."/>
            <person name="Ghazi I.A."/>
            <person name="Yadav M."/>
            <person name="Pandit A."/>
            <person name="Bhargava A."/>
            <person name="Sureshbabu K."/>
            <person name="Batra K."/>
            <person name="Sharma T.R."/>
            <person name="Mohapatra T."/>
            <person name="Singh N.K."/>
            <person name="Messing J."/>
            <person name="Nelson A.B."/>
            <person name="Fuks G."/>
            <person name="Kavchok S."/>
            <person name="Keizer G."/>
            <person name="Linton E."/>
            <person name="Llaca V."/>
            <person name="Song R."/>
            <person name="Tanyolac B."/>
            <person name="Young S."/>
            <person name="Ho-Il K."/>
            <person name="Hahn J.H."/>
            <person name="Sangsakoo G."/>
            <person name="Vanavichit A."/>
            <person name="de Mattos Luiz.A.T."/>
            <person name="Zimmer P.D."/>
            <person name="Malone G."/>
            <person name="Dellagostin O."/>
            <person name="de Oliveira A.C."/>
            <person name="Bevan M."/>
            <person name="Bancroft I."/>
            <person name="Minx P."/>
            <person name="Cordum H."/>
            <person name="Wilson R."/>
            <person name="Cheng Z."/>
            <person name="Jin W."/>
            <person name="Jiang J."/>
            <person name="Leong S.A."/>
            <person name="Iwama H."/>
            <person name="Gojobori T."/>
            <person name="Itoh T."/>
            <person name="Niimura Y."/>
            <person name="Fujii Y."/>
            <person name="Habara T."/>
            <person name="Sakai H."/>
            <person name="Sato Y."/>
            <person name="Wilson G."/>
            <person name="Kumar K."/>
            <person name="McCouch S."/>
            <person name="Juretic N."/>
            <person name="Hoen D."/>
            <person name="Wright S."/>
            <person name="Bruskiewich R."/>
            <person name="Bureau T."/>
            <person name="Miyao A."/>
            <person name="Hirochika H."/>
            <person name="Nishikawa T."/>
            <person name="Kadowaki K."/>
            <person name="Sugiura M."/>
            <person name="Burr B."/>
            <person name="Sasaki T."/>
        </authorList>
    </citation>
    <scope>NUCLEOTIDE SEQUENCE [LARGE SCALE GENOMIC DNA]</scope>
    <source>
        <strain evidence="3">cv. Nipponbare</strain>
    </source>
</reference>
<protein>
    <submittedName>
        <fullName evidence="2">Os04g0586600 protein</fullName>
    </submittedName>
</protein>
<accession>A0A0P0WDZ8</accession>